<name>A0A644XC63_9ZZZZ</name>
<proteinExistence type="predicted"/>
<organism evidence="1">
    <name type="scientific">bioreactor metagenome</name>
    <dbReference type="NCBI Taxonomy" id="1076179"/>
    <lineage>
        <taxon>unclassified sequences</taxon>
        <taxon>metagenomes</taxon>
        <taxon>ecological metagenomes</taxon>
    </lineage>
</organism>
<accession>A0A644XC63</accession>
<protein>
    <submittedName>
        <fullName evidence="1">Uncharacterized protein</fullName>
    </submittedName>
</protein>
<dbReference type="AlphaFoldDB" id="A0A644XC63"/>
<evidence type="ECO:0000313" key="1">
    <source>
        <dbReference type="EMBL" id="MPM13785.1"/>
    </source>
</evidence>
<gene>
    <name evidence="1" type="ORF">SDC9_60144</name>
</gene>
<reference evidence="1" key="1">
    <citation type="submission" date="2019-08" db="EMBL/GenBank/DDBJ databases">
        <authorList>
            <person name="Kucharzyk K."/>
            <person name="Murdoch R.W."/>
            <person name="Higgins S."/>
            <person name="Loffler F."/>
        </authorList>
    </citation>
    <scope>NUCLEOTIDE SEQUENCE</scope>
</reference>
<sequence>MPNGLVTVGTVFVKFVHWLEGKQSGLDPIQLVKLQTANTFFDASIAQKELGFGTGNLDEALQKTVKACD</sequence>
<dbReference type="EMBL" id="VSSQ01002173">
    <property type="protein sequence ID" value="MPM13785.1"/>
    <property type="molecule type" value="Genomic_DNA"/>
</dbReference>
<comment type="caution">
    <text evidence="1">The sequence shown here is derived from an EMBL/GenBank/DDBJ whole genome shotgun (WGS) entry which is preliminary data.</text>
</comment>